<organism evidence="5 6">
    <name type="scientific">Corynebacterium kalidii</name>
    <dbReference type="NCBI Taxonomy" id="2931982"/>
    <lineage>
        <taxon>Bacteria</taxon>
        <taxon>Bacillati</taxon>
        <taxon>Actinomycetota</taxon>
        <taxon>Actinomycetes</taxon>
        <taxon>Mycobacteriales</taxon>
        <taxon>Corynebacteriaceae</taxon>
        <taxon>Corynebacterium</taxon>
    </lineage>
</organism>
<dbReference type="GO" id="GO:0003700">
    <property type="term" value="F:DNA-binding transcription factor activity"/>
    <property type="evidence" value="ECO:0007669"/>
    <property type="project" value="InterPro"/>
</dbReference>
<reference evidence="5" key="1">
    <citation type="submission" date="2022-04" db="EMBL/GenBank/DDBJ databases">
        <title>Corynebacterium kalidii LD5P10.</title>
        <authorList>
            <person name="Sun J.Q."/>
        </authorList>
    </citation>
    <scope>NUCLEOTIDE SEQUENCE</scope>
    <source>
        <strain evidence="5">LD5P10</strain>
    </source>
</reference>
<name>A0A9X2AYW2_9CORY</name>
<proteinExistence type="predicted"/>
<dbReference type="Proteomes" id="UP001139207">
    <property type="component" value="Unassembled WGS sequence"/>
</dbReference>
<dbReference type="GO" id="GO:0043565">
    <property type="term" value="F:sequence-specific DNA binding"/>
    <property type="evidence" value="ECO:0007669"/>
    <property type="project" value="InterPro"/>
</dbReference>
<evidence type="ECO:0000256" key="2">
    <source>
        <dbReference type="ARBA" id="ARBA00023125"/>
    </source>
</evidence>
<keyword evidence="2" id="KW-0238">DNA-binding</keyword>
<comment type="caution">
    <text evidence="5">The sequence shown here is derived from an EMBL/GenBank/DDBJ whole genome shotgun (WGS) entry which is preliminary data.</text>
</comment>
<dbReference type="Pfam" id="PF14525">
    <property type="entry name" value="AraC_binding_2"/>
    <property type="match status" value="1"/>
</dbReference>
<dbReference type="SMART" id="SM00342">
    <property type="entry name" value="HTH_ARAC"/>
    <property type="match status" value="1"/>
</dbReference>
<keyword evidence="6" id="KW-1185">Reference proteome</keyword>
<feature type="domain" description="HTH araC/xylS-type" evidence="4">
    <location>
        <begin position="208"/>
        <end position="309"/>
    </location>
</feature>
<evidence type="ECO:0000313" key="6">
    <source>
        <dbReference type="Proteomes" id="UP001139207"/>
    </source>
</evidence>
<evidence type="ECO:0000256" key="1">
    <source>
        <dbReference type="ARBA" id="ARBA00023015"/>
    </source>
</evidence>
<dbReference type="PROSITE" id="PS01124">
    <property type="entry name" value="HTH_ARAC_FAMILY_2"/>
    <property type="match status" value="1"/>
</dbReference>
<dbReference type="AlphaFoldDB" id="A0A9X2AYW2"/>
<protein>
    <submittedName>
        <fullName evidence="5">Helix-turn-helix domain-containing protein</fullName>
    </submittedName>
</protein>
<sequence length="315" mass="34567">MGLPDRTPEPQSLSQWRVAASSAFGPLHITTPDPEAFEARASMISVGEVTLYDLESPGHTVERREEDVAPRAASFGKLSLQLEGTCVVEQDGRECVLMPGDLAFYVTQRPYRLHYPGRTRSMVVHFPQSFVHLPPDDVEGVTATRISGDSGLGRVAVPLFEQLAMNFDVLDGPHAGSLVRSALDMLVTVLSSELQRDADASSSATLFRQATDYIDGHLQDVDLSPTSIAKALYVSVRHLHSQFAVNDHSVANYIRSRRLELIRRDLADPRHAEETIQTIGGRHGLPDASQVSRAFRAEYGESPSHFRTRATAVPG</sequence>
<gene>
    <name evidence="5" type="ORF">MUN33_05445</name>
</gene>
<dbReference type="InterPro" id="IPR050204">
    <property type="entry name" value="AraC_XylS_family_regulators"/>
</dbReference>
<evidence type="ECO:0000259" key="4">
    <source>
        <dbReference type="PROSITE" id="PS01124"/>
    </source>
</evidence>
<dbReference type="PANTHER" id="PTHR46796:SF6">
    <property type="entry name" value="ARAC SUBFAMILY"/>
    <property type="match status" value="1"/>
</dbReference>
<keyword evidence="1" id="KW-0805">Transcription regulation</keyword>
<dbReference type="EMBL" id="JALIEA010000011">
    <property type="protein sequence ID" value="MCJ7858163.1"/>
    <property type="molecule type" value="Genomic_DNA"/>
</dbReference>
<dbReference type="InterPro" id="IPR035418">
    <property type="entry name" value="AraC-bd_2"/>
</dbReference>
<evidence type="ECO:0000313" key="5">
    <source>
        <dbReference type="EMBL" id="MCJ7858163.1"/>
    </source>
</evidence>
<evidence type="ECO:0000256" key="3">
    <source>
        <dbReference type="ARBA" id="ARBA00023163"/>
    </source>
</evidence>
<dbReference type="InterPro" id="IPR018060">
    <property type="entry name" value="HTH_AraC"/>
</dbReference>
<dbReference type="PANTHER" id="PTHR46796">
    <property type="entry name" value="HTH-TYPE TRANSCRIPTIONAL ACTIVATOR RHAS-RELATED"/>
    <property type="match status" value="1"/>
</dbReference>
<keyword evidence="3" id="KW-0804">Transcription</keyword>
<dbReference type="Gene3D" id="1.10.10.60">
    <property type="entry name" value="Homeodomain-like"/>
    <property type="match status" value="1"/>
</dbReference>
<accession>A0A9X2AYW2</accession>
<dbReference type="Pfam" id="PF12833">
    <property type="entry name" value="HTH_18"/>
    <property type="match status" value="1"/>
</dbReference>